<dbReference type="EC" id="2.5.1.17" evidence="4"/>
<dbReference type="UniPathway" id="UPA00148">
    <property type="reaction ID" value="UER00233"/>
</dbReference>
<evidence type="ECO:0000256" key="3">
    <source>
        <dbReference type="ARBA" id="ARBA00022840"/>
    </source>
</evidence>
<sequence length="189" mass="20511">MRIYTALGDTGQTDLLGARVDKDDPRIDVLGAIDETTSAMGLGRAHSQLPGTDARLATAQRDLYKVMAELAFTPELLPDSYRFEADRVSWLEAEIEIVSTSVTLPREFVLAGETVAGAALDVARAVARRAERQAVALARTGGITNPEILRYLNRLSSLLFILARAEDLHQKREIALAREGSPRSTPAGP</sequence>
<dbReference type="PANTHER" id="PTHR12213:SF0">
    <property type="entry name" value="CORRINOID ADENOSYLTRANSFERASE MMAB"/>
    <property type="match status" value="1"/>
</dbReference>
<dbReference type="EMBL" id="CADCWJ010000506">
    <property type="protein sequence ID" value="CAA9569291.1"/>
    <property type="molecule type" value="Genomic_DNA"/>
</dbReference>
<dbReference type="Gene3D" id="1.20.1200.10">
    <property type="entry name" value="Cobalamin adenosyltransferase-like"/>
    <property type="match status" value="1"/>
</dbReference>
<keyword evidence="1 4" id="KW-0808">Transferase</keyword>
<dbReference type="Pfam" id="PF01923">
    <property type="entry name" value="Cob_adeno_trans"/>
    <property type="match status" value="1"/>
</dbReference>
<dbReference type="GO" id="GO:0005524">
    <property type="term" value="F:ATP binding"/>
    <property type="evidence" value="ECO:0007669"/>
    <property type="project" value="UniProtKB-UniRule"/>
</dbReference>
<dbReference type="GO" id="GO:0008817">
    <property type="term" value="F:corrinoid adenosyltransferase activity"/>
    <property type="evidence" value="ECO:0007669"/>
    <property type="project" value="UniProtKB-UniRule"/>
</dbReference>
<evidence type="ECO:0000256" key="2">
    <source>
        <dbReference type="ARBA" id="ARBA00022741"/>
    </source>
</evidence>
<evidence type="ECO:0000259" key="5">
    <source>
        <dbReference type="Pfam" id="PF01923"/>
    </source>
</evidence>
<dbReference type="AlphaFoldDB" id="A0A6J4V891"/>
<dbReference type="InterPro" id="IPR036451">
    <property type="entry name" value="CblAdoTrfase-like_sf"/>
</dbReference>
<proteinExistence type="inferred from homology"/>
<accession>A0A6J4V891</accession>
<comment type="similarity">
    <text evidence="4">Belongs to the Cob(I)alamin adenosyltransferase family.</text>
</comment>
<reference evidence="6" key="1">
    <citation type="submission" date="2020-02" db="EMBL/GenBank/DDBJ databases">
        <authorList>
            <person name="Meier V. D."/>
        </authorList>
    </citation>
    <scope>NUCLEOTIDE SEQUENCE</scope>
    <source>
        <strain evidence="6">AVDCRST_MAG87</strain>
    </source>
</reference>
<dbReference type="InterPro" id="IPR029499">
    <property type="entry name" value="PduO-typ"/>
</dbReference>
<dbReference type="NCBIfam" id="TIGR00636">
    <property type="entry name" value="PduO_Nterm"/>
    <property type="match status" value="1"/>
</dbReference>
<protein>
    <recommendedName>
        <fullName evidence="4">Corrinoid adenosyltransferase</fullName>
        <ecNumber evidence="4">2.5.1.17</ecNumber>
    </recommendedName>
    <alternativeName>
        <fullName evidence="4">Cob(II)alamin adenosyltransferase</fullName>
    </alternativeName>
    <alternativeName>
        <fullName evidence="4">Cob(II)yrinic acid a,c-diamide adenosyltransferase</fullName>
    </alternativeName>
    <alternativeName>
        <fullName evidence="4">Cobinamide/cobalamin adenosyltransferase</fullName>
    </alternativeName>
</protein>
<dbReference type="SUPFAM" id="SSF89028">
    <property type="entry name" value="Cobalamin adenosyltransferase-like"/>
    <property type="match status" value="1"/>
</dbReference>
<name>A0A6J4V891_9BACT</name>
<keyword evidence="2 4" id="KW-0547">Nucleotide-binding</keyword>
<keyword evidence="4" id="KW-0169">Cobalamin biosynthesis</keyword>
<gene>
    <name evidence="6" type="ORF">AVDCRST_MAG87-2254</name>
</gene>
<feature type="domain" description="Cobalamin adenosyltransferase-like" evidence="5">
    <location>
        <begin position="3"/>
        <end position="165"/>
    </location>
</feature>
<dbReference type="GO" id="GO:0009236">
    <property type="term" value="P:cobalamin biosynthetic process"/>
    <property type="evidence" value="ECO:0007669"/>
    <property type="project" value="UniProtKB-UniRule"/>
</dbReference>
<comment type="catalytic activity">
    <reaction evidence="4">
        <text>2 cob(II)alamin + reduced [electron-transfer flavoprotein] + 2 ATP = 2 adenosylcob(III)alamin + 2 triphosphate + oxidized [electron-transfer flavoprotein] + 3 H(+)</text>
        <dbReference type="Rhea" id="RHEA:28671"/>
        <dbReference type="Rhea" id="RHEA-COMP:10685"/>
        <dbReference type="Rhea" id="RHEA-COMP:10686"/>
        <dbReference type="ChEBI" id="CHEBI:15378"/>
        <dbReference type="ChEBI" id="CHEBI:16304"/>
        <dbReference type="ChEBI" id="CHEBI:18036"/>
        <dbReference type="ChEBI" id="CHEBI:18408"/>
        <dbReference type="ChEBI" id="CHEBI:30616"/>
        <dbReference type="ChEBI" id="CHEBI:57692"/>
        <dbReference type="ChEBI" id="CHEBI:58307"/>
        <dbReference type="EC" id="2.5.1.17"/>
    </reaction>
</comment>
<comment type="catalytic activity">
    <reaction evidence="4">
        <text>2 cob(II)yrinate a,c diamide + reduced [electron-transfer flavoprotein] + 2 ATP = 2 adenosylcob(III)yrinate a,c-diamide + 2 triphosphate + oxidized [electron-transfer flavoprotein] + 3 H(+)</text>
        <dbReference type="Rhea" id="RHEA:11528"/>
        <dbReference type="Rhea" id="RHEA-COMP:10685"/>
        <dbReference type="Rhea" id="RHEA-COMP:10686"/>
        <dbReference type="ChEBI" id="CHEBI:15378"/>
        <dbReference type="ChEBI" id="CHEBI:18036"/>
        <dbReference type="ChEBI" id="CHEBI:30616"/>
        <dbReference type="ChEBI" id="CHEBI:57692"/>
        <dbReference type="ChEBI" id="CHEBI:58307"/>
        <dbReference type="ChEBI" id="CHEBI:58503"/>
        <dbReference type="ChEBI" id="CHEBI:58537"/>
        <dbReference type="EC" id="2.5.1.17"/>
    </reaction>
</comment>
<evidence type="ECO:0000256" key="1">
    <source>
        <dbReference type="ARBA" id="ARBA00022679"/>
    </source>
</evidence>
<evidence type="ECO:0000256" key="4">
    <source>
        <dbReference type="RuleBase" id="RU366026"/>
    </source>
</evidence>
<dbReference type="PANTHER" id="PTHR12213">
    <property type="entry name" value="CORRINOID ADENOSYLTRANSFERASE"/>
    <property type="match status" value="1"/>
</dbReference>
<dbReference type="InterPro" id="IPR016030">
    <property type="entry name" value="CblAdoTrfase-like"/>
</dbReference>
<keyword evidence="3 4" id="KW-0067">ATP-binding</keyword>
<evidence type="ECO:0000313" key="6">
    <source>
        <dbReference type="EMBL" id="CAA9569291.1"/>
    </source>
</evidence>
<comment type="pathway">
    <text evidence="4">Cofactor biosynthesis; adenosylcobalamin biosynthesis; adenosylcobalamin from cob(II)yrinate a,c-diamide: step 2/7.</text>
</comment>
<organism evidence="6">
    <name type="scientific">uncultured Thermomicrobiales bacterium</name>
    <dbReference type="NCBI Taxonomy" id="1645740"/>
    <lineage>
        <taxon>Bacteria</taxon>
        <taxon>Pseudomonadati</taxon>
        <taxon>Thermomicrobiota</taxon>
        <taxon>Thermomicrobia</taxon>
        <taxon>Thermomicrobiales</taxon>
        <taxon>environmental samples</taxon>
    </lineage>
</organism>